<dbReference type="Gene3D" id="3.30.160.60">
    <property type="entry name" value="Classic Zinc Finger"/>
    <property type="match status" value="1"/>
</dbReference>
<dbReference type="Proteomes" id="UP000264353">
    <property type="component" value="Chromosome A6"/>
</dbReference>
<sequence length="243" mass="26168">MALETLNSPTSATATATARPLLRYREEMEPDNLEQWAKRKRTKRQRLDQNHHNQETTPSEEEYLALCLLMLARGTAVQPPLTPPPPSRRLSSDHRDFKCTVCGKSFNSYQALGGHKTSHRKPPANNANVPSGQEPSNNKSHSNGGSVIFNGNGTVSNGVNQSGKIHTCSICFKSFSSGQALGGHKRCHYDGGNNGNGNGSVEVMGGSDVSDVDDERSSEQSAIGGHRGFDLNLPADQVSVVIS</sequence>
<feature type="domain" description="C2H2-type" evidence="9">
    <location>
        <begin position="166"/>
        <end position="188"/>
    </location>
</feature>
<dbReference type="GO" id="GO:0043565">
    <property type="term" value="F:sequence-specific DNA binding"/>
    <property type="evidence" value="ECO:0007669"/>
    <property type="project" value="UniProtKB-ARBA"/>
</dbReference>
<dbReference type="PANTHER" id="PTHR45988:SF42">
    <property type="entry name" value="ZINC FINGER PROTEIN AZF1"/>
    <property type="match status" value="1"/>
</dbReference>
<accession>A0A397Z0X8</accession>
<evidence type="ECO:0000256" key="6">
    <source>
        <dbReference type="ARBA" id="ARBA00023163"/>
    </source>
</evidence>
<dbReference type="SUPFAM" id="SSF57667">
    <property type="entry name" value="beta-beta-alpha zinc fingers"/>
    <property type="match status" value="1"/>
</dbReference>
<dbReference type="InterPro" id="IPR044653">
    <property type="entry name" value="AZF1/2/3-like"/>
</dbReference>
<evidence type="ECO:0000313" key="10">
    <source>
        <dbReference type="EMBL" id="RID59235.1"/>
    </source>
</evidence>
<dbReference type="InterPro" id="IPR013087">
    <property type="entry name" value="Znf_C2H2_type"/>
</dbReference>
<feature type="region of interest" description="Disordered" evidence="8">
    <location>
        <begin position="198"/>
        <end position="229"/>
    </location>
</feature>
<evidence type="ECO:0000256" key="1">
    <source>
        <dbReference type="ARBA" id="ARBA00022723"/>
    </source>
</evidence>
<dbReference type="PROSITE" id="PS50157">
    <property type="entry name" value="ZINC_FINGER_C2H2_2"/>
    <property type="match status" value="2"/>
</dbReference>
<keyword evidence="4" id="KW-0862">Zinc</keyword>
<keyword evidence="3 7" id="KW-0863">Zinc-finger</keyword>
<organism evidence="10 11">
    <name type="scientific">Brassica campestris</name>
    <name type="common">Field mustard</name>
    <dbReference type="NCBI Taxonomy" id="3711"/>
    <lineage>
        <taxon>Eukaryota</taxon>
        <taxon>Viridiplantae</taxon>
        <taxon>Streptophyta</taxon>
        <taxon>Embryophyta</taxon>
        <taxon>Tracheophyta</taxon>
        <taxon>Spermatophyta</taxon>
        <taxon>Magnoliopsida</taxon>
        <taxon>eudicotyledons</taxon>
        <taxon>Gunneridae</taxon>
        <taxon>Pentapetalae</taxon>
        <taxon>rosids</taxon>
        <taxon>malvids</taxon>
        <taxon>Brassicales</taxon>
        <taxon>Brassicaceae</taxon>
        <taxon>Brassiceae</taxon>
        <taxon>Brassica</taxon>
    </lineage>
</organism>
<name>A0A397Z0X8_BRACM</name>
<feature type="compositionally biased region" description="Low complexity" evidence="8">
    <location>
        <begin position="199"/>
        <end position="209"/>
    </location>
</feature>
<keyword evidence="5" id="KW-0805">Transcription regulation</keyword>
<dbReference type="SMART" id="SM00355">
    <property type="entry name" value="ZnF_C2H2"/>
    <property type="match status" value="2"/>
</dbReference>
<dbReference type="Pfam" id="PF13912">
    <property type="entry name" value="zf-C2H2_6"/>
    <property type="match status" value="2"/>
</dbReference>
<keyword evidence="1" id="KW-0479">Metal-binding</keyword>
<gene>
    <name evidence="10" type="ORF">BRARA_F02478</name>
</gene>
<evidence type="ECO:0000259" key="9">
    <source>
        <dbReference type="PROSITE" id="PS50157"/>
    </source>
</evidence>
<feature type="compositionally biased region" description="Low complexity" evidence="8">
    <location>
        <begin position="8"/>
        <end position="21"/>
    </location>
</feature>
<feature type="compositionally biased region" description="Basic and acidic residues" evidence="8">
    <location>
        <begin position="45"/>
        <end position="54"/>
    </location>
</feature>
<proteinExistence type="predicted"/>
<evidence type="ECO:0000256" key="8">
    <source>
        <dbReference type="SAM" id="MobiDB-lite"/>
    </source>
</evidence>
<dbReference type="InterPro" id="IPR036236">
    <property type="entry name" value="Znf_C2H2_sf"/>
</dbReference>
<feature type="compositionally biased region" description="Polar residues" evidence="8">
    <location>
        <begin position="125"/>
        <end position="149"/>
    </location>
</feature>
<keyword evidence="2" id="KW-0677">Repeat</keyword>
<evidence type="ECO:0000313" key="11">
    <source>
        <dbReference type="Proteomes" id="UP000264353"/>
    </source>
</evidence>
<evidence type="ECO:0000256" key="5">
    <source>
        <dbReference type="ARBA" id="ARBA00023015"/>
    </source>
</evidence>
<evidence type="ECO:0000256" key="4">
    <source>
        <dbReference type="ARBA" id="ARBA00022833"/>
    </source>
</evidence>
<evidence type="ECO:0000256" key="7">
    <source>
        <dbReference type="PROSITE-ProRule" id="PRU00042"/>
    </source>
</evidence>
<dbReference type="GO" id="GO:0003700">
    <property type="term" value="F:DNA-binding transcription factor activity"/>
    <property type="evidence" value="ECO:0007669"/>
    <property type="project" value="InterPro"/>
</dbReference>
<feature type="region of interest" description="Disordered" evidence="8">
    <location>
        <begin position="112"/>
        <end position="149"/>
    </location>
</feature>
<feature type="domain" description="C2H2-type" evidence="9">
    <location>
        <begin position="97"/>
        <end position="124"/>
    </location>
</feature>
<dbReference type="PROSITE" id="PS00028">
    <property type="entry name" value="ZINC_FINGER_C2H2_1"/>
    <property type="match status" value="2"/>
</dbReference>
<keyword evidence="6" id="KW-0804">Transcription</keyword>
<dbReference type="EMBL" id="CM010633">
    <property type="protein sequence ID" value="RID59235.1"/>
    <property type="molecule type" value="Genomic_DNA"/>
</dbReference>
<feature type="region of interest" description="Disordered" evidence="8">
    <location>
        <begin position="1"/>
        <end position="59"/>
    </location>
</feature>
<dbReference type="PANTHER" id="PTHR45988">
    <property type="entry name" value="C2H2 TYPE ZINC FINGER TRANSCRIPTION FACTOR FAMILY-RELATED"/>
    <property type="match status" value="1"/>
</dbReference>
<protein>
    <recommendedName>
        <fullName evidence="9">C2H2-type domain-containing protein</fullName>
    </recommendedName>
</protein>
<dbReference type="AlphaFoldDB" id="A0A397Z0X8"/>
<dbReference type="GO" id="GO:0008270">
    <property type="term" value="F:zinc ion binding"/>
    <property type="evidence" value="ECO:0007669"/>
    <property type="project" value="UniProtKB-KW"/>
</dbReference>
<evidence type="ECO:0000256" key="3">
    <source>
        <dbReference type="ARBA" id="ARBA00022771"/>
    </source>
</evidence>
<evidence type="ECO:0000256" key="2">
    <source>
        <dbReference type="ARBA" id="ARBA00022737"/>
    </source>
</evidence>
<reference evidence="10 11" key="1">
    <citation type="submission" date="2018-06" db="EMBL/GenBank/DDBJ databases">
        <title>WGS assembly of Brassica rapa FPsc.</title>
        <authorList>
            <person name="Bowman J."/>
            <person name="Kohchi T."/>
            <person name="Yamato K."/>
            <person name="Jenkins J."/>
            <person name="Shu S."/>
            <person name="Ishizaki K."/>
            <person name="Yamaoka S."/>
            <person name="Nishihama R."/>
            <person name="Nakamura Y."/>
            <person name="Berger F."/>
            <person name="Adam C."/>
            <person name="Aki S."/>
            <person name="Althoff F."/>
            <person name="Araki T."/>
            <person name="Arteaga-Vazquez M."/>
            <person name="Balasubrmanian S."/>
            <person name="Bauer D."/>
            <person name="Boehm C."/>
            <person name="Briginshaw L."/>
            <person name="Caballero-Perez J."/>
            <person name="Catarino B."/>
            <person name="Chen F."/>
            <person name="Chiyoda S."/>
            <person name="Chovatia M."/>
            <person name="Davies K."/>
            <person name="Delmans M."/>
            <person name="Demura T."/>
            <person name="Dierschke T."/>
            <person name="Dolan L."/>
            <person name="Dorantes-Acosta A."/>
            <person name="Eklund D."/>
            <person name="Florent S."/>
            <person name="Flores-Sandoval E."/>
            <person name="Fujiyama A."/>
            <person name="Fukuzawa H."/>
            <person name="Galik B."/>
            <person name="Grimanelli D."/>
            <person name="Grimwood J."/>
            <person name="Grossniklaus U."/>
            <person name="Hamada T."/>
            <person name="Haseloff J."/>
            <person name="Hetherington A."/>
            <person name="Higo A."/>
            <person name="Hirakawa Y."/>
            <person name="Hundley H."/>
            <person name="Ikeda Y."/>
            <person name="Inoue K."/>
            <person name="Inoue S."/>
            <person name="Ishida S."/>
            <person name="Jia Q."/>
            <person name="Kakita M."/>
            <person name="Kanazawa T."/>
            <person name="Kawai Y."/>
            <person name="Kawashima T."/>
            <person name="Kennedy M."/>
            <person name="Kinose K."/>
            <person name="Kinoshita T."/>
            <person name="Kohara Y."/>
            <person name="Koide E."/>
            <person name="Komatsu K."/>
            <person name="Kopischke S."/>
            <person name="Kubo M."/>
            <person name="Kyozuka J."/>
            <person name="Lagercrantz U."/>
            <person name="Lin S."/>
            <person name="Lindquist E."/>
            <person name="Lipzen A."/>
            <person name="Lu C."/>
            <person name="Luna E."/>
            <person name="Martienssen R."/>
            <person name="Minamino N."/>
            <person name="Mizutani M."/>
            <person name="Mizutani M."/>
            <person name="Mochizuki N."/>
            <person name="Monte I."/>
            <person name="Mosher R."/>
            <person name="Nagasaki H."/>
            <person name="Nakagami H."/>
            <person name="Naramoto S."/>
            <person name="Nishitani K."/>
            <person name="Ohtani M."/>
            <person name="Okamoto T."/>
            <person name="Okumura M."/>
            <person name="Phillips J."/>
            <person name="Pollak B."/>
            <person name="Reinders A."/>
            <person name="Roevekamp M."/>
            <person name="Sano R."/>
            <person name="Sawa S."/>
            <person name="Schmid M."/>
            <person name="Shirakawa M."/>
            <person name="Solano R."/>
            <person name="Spunde A."/>
            <person name="Suetsugu N."/>
            <person name="Sugano S."/>
            <person name="Sugiyama A."/>
            <person name="Sun R."/>
            <person name="Suzuki Y."/>
            <person name="Takenaka M."/>
            <person name="Takezawa D."/>
            <person name="Tomogane H."/>
            <person name="Tsuzuki M."/>
            <person name="Ueda T."/>
            <person name="Umeda M."/>
            <person name="Ward J."/>
            <person name="Watanabe Y."/>
            <person name="Yazaki K."/>
            <person name="Yokoyama R."/>
            <person name="Yoshitake Y."/>
            <person name="Yotsui I."/>
            <person name="Zachgo S."/>
            <person name="Schmutz J."/>
        </authorList>
    </citation>
    <scope>NUCLEOTIDE SEQUENCE [LARGE SCALE GENOMIC DNA]</scope>
    <source>
        <strain evidence="11">cv. B-3</strain>
    </source>
</reference>